<keyword evidence="1" id="KW-0812">Transmembrane</keyword>
<protein>
    <submittedName>
        <fullName evidence="2">DUF1673 family protein</fullName>
    </submittedName>
</protein>
<proteinExistence type="predicted"/>
<feature type="transmembrane region" description="Helical" evidence="1">
    <location>
        <begin position="152"/>
        <end position="174"/>
    </location>
</feature>
<reference evidence="2 3" key="1">
    <citation type="submission" date="2019-10" db="EMBL/GenBank/DDBJ databases">
        <title>Isolation and characterization of Methanoculleus sp. Wushi-C6 from a hot spring well.</title>
        <authorList>
            <person name="Chen S.-C."/>
            <person name="Lan Z.-H."/>
            <person name="You Y.-T."/>
            <person name="Lai M.-C."/>
        </authorList>
    </citation>
    <scope>NUCLEOTIDE SEQUENCE [LARGE SCALE GENOMIC DNA]</scope>
    <source>
        <strain evidence="2 3">Wushi-C6</strain>
    </source>
</reference>
<evidence type="ECO:0000313" key="3">
    <source>
        <dbReference type="Proteomes" id="UP001281203"/>
    </source>
</evidence>
<dbReference type="EMBL" id="WBKO01000002">
    <property type="protein sequence ID" value="MDV2482197.1"/>
    <property type="molecule type" value="Genomic_DNA"/>
</dbReference>
<feature type="transmembrane region" description="Helical" evidence="1">
    <location>
        <begin position="80"/>
        <end position="99"/>
    </location>
</feature>
<dbReference type="InterPro" id="IPR012874">
    <property type="entry name" value="DUF1673_METspp"/>
</dbReference>
<sequence>MMKASETIRRWMGWCPMAGSMRVNPAVHPATVAAPGGGDGLSRTGPGWWNRYHNQLLVTAVAFSAAAAAALLLIEDTPGYPTLWTGLGIGVGGFIGFLLGCRKQYARVVAGEFIRANMSKRLRIIRRLSMPAAAVILVAFIGYFVLSGMSGWIVRFTLALSLFGWAQYGVTLLWERRHRTTLIAEKGSMYALDAATREEPVC</sequence>
<keyword evidence="1" id="KW-0472">Membrane</keyword>
<name>A0ABU3X2C3_9EURY</name>
<organism evidence="2 3">
    <name type="scientific">Methanoculleus caldifontis</name>
    <dbReference type="NCBI Taxonomy" id="2651577"/>
    <lineage>
        <taxon>Archaea</taxon>
        <taxon>Methanobacteriati</taxon>
        <taxon>Methanobacteriota</taxon>
        <taxon>Stenosarchaea group</taxon>
        <taxon>Methanomicrobia</taxon>
        <taxon>Methanomicrobiales</taxon>
        <taxon>Methanomicrobiaceae</taxon>
        <taxon>Methanoculleus</taxon>
    </lineage>
</organism>
<feature type="transmembrane region" description="Helical" evidence="1">
    <location>
        <begin position="128"/>
        <end position="146"/>
    </location>
</feature>
<dbReference type="Proteomes" id="UP001281203">
    <property type="component" value="Unassembled WGS sequence"/>
</dbReference>
<dbReference type="Pfam" id="PF07895">
    <property type="entry name" value="DUF1673"/>
    <property type="match status" value="1"/>
</dbReference>
<comment type="caution">
    <text evidence="2">The sequence shown here is derived from an EMBL/GenBank/DDBJ whole genome shotgun (WGS) entry which is preliminary data.</text>
</comment>
<evidence type="ECO:0000313" key="2">
    <source>
        <dbReference type="EMBL" id="MDV2482197.1"/>
    </source>
</evidence>
<evidence type="ECO:0000256" key="1">
    <source>
        <dbReference type="SAM" id="Phobius"/>
    </source>
</evidence>
<keyword evidence="1" id="KW-1133">Transmembrane helix</keyword>
<feature type="transmembrane region" description="Helical" evidence="1">
    <location>
        <begin position="56"/>
        <end position="74"/>
    </location>
</feature>
<accession>A0ABU3X2C3</accession>
<gene>
    <name evidence="2" type="ORF">F8E02_09340</name>
</gene>
<keyword evidence="3" id="KW-1185">Reference proteome</keyword>